<accession>A0A8B5Y4N1</accession>
<dbReference type="GO" id="GO:0009847">
    <property type="term" value="P:spore germination"/>
    <property type="evidence" value="ECO:0007669"/>
    <property type="project" value="InterPro"/>
</dbReference>
<organism evidence="9 10">
    <name type="scientific">Peribacillus simplex</name>
    <dbReference type="NCBI Taxonomy" id="1478"/>
    <lineage>
        <taxon>Bacteria</taxon>
        <taxon>Bacillati</taxon>
        <taxon>Bacillota</taxon>
        <taxon>Bacilli</taxon>
        <taxon>Bacillales</taxon>
        <taxon>Bacillaceae</taxon>
        <taxon>Peribacillus</taxon>
    </lineage>
</organism>
<feature type="transmembrane region" description="Helical" evidence="8">
    <location>
        <begin position="238"/>
        <end position="261"/>
    </location>
</feature>
<comment type="subcellular location">
    <subcellularLocation>
        <location evidence="1">Membrane</location>
        <topology evidence="1">Multi-pass membrane protein</topology>
    </subcellularLocation>
</comment>
<reference evidence="9 10" key="1">
    <citation type="submission" date="2019-07" db="EMBL/GenBank/DDBJ databases">
        <title>Genome assembly of Bacillus simplex strain GGC-P6A.</title>
        <authorList>
            <person name="Jennings M.E."/>
            <person name="Barton H.A."/>
        </authorList>
    </citation>
    <scope>NUCLEOTIDE SEQUENCE [LARGE SCALE GENOMIC DNA]</scope>
    <source>
        <strain evidence="9 10">GGC-P6A</strain>
    </source>
</reference>
<evidence type="ECO:0000256" key="8">
    <source>
        <dbReference type="SAM" id="Phobius"/>
    </source>
</evidence>
<feature type="transmembrane region" description="Helical" evidence="8">
    <location>
        <begin position="358"/>
        <end position="379"/>
    </location>
</feature>
<dbReference type="Pfam" id="PF03845">
    <property type="entry name" value="Spore_permease"/>
    <property type="match status" value="1"/>
</dbReference>
<feature type="transmembrane region" description="Helical" evidence="8">
    <location>
        <begin position="291"/>
        <end position="316"/>
    </location>
</feature>
<keyword evidence="4" id="KW-0309">Germination</keyword>
<evidence type="ECO:0000256" key="3">
    <source>
        <dbReference type="ARBA" id="ARBA00022448"/>
    </source>
</evidence>
<evidence type="ECO:0000313" key="10">
    <source>
        <dbReference type="Proteomes" id="UP000317770"/>
    </source>
</evidence>
<feature type="transmembrane region" description="Helical" evidence="8">
    <location>
        <begin position="101"/>
        <end position="125"/>
    </location>
</feature>
<comment type="caution">
    <text evidence="9">The sequence shown here is derived from an EMBL/GenBank/DDBJ whole genome shotgun (WGS) entry which is preliminary data.</text>
</comment>
<feature type="transmembrane region" description="Helical" evidence="8">
    <location>
        <begin position="164"/>
        <end position="183"/>
    </location>
</feature>
<keyword evidence="7 8" id="KW-0472">Membrane</keyword>
<keyword evidence="3" id="KW-0813">Transport</keyword>
<dbReference type="PANTHER" id="PTHR34975:SF2">
    <property type="entry name" value="SPORE GERMINATION PROTEIN A2"/>
    <property type="match status" value="1"/>
</dbReference>
<dbReference type="Proteomes" id="UP000317770">
    <property type="component" value="Unassembled WGS sequence"/>
</dbReference>
<dbReference type="Gene3D" id="1.20.1740.10">
    <property type="entry name" value="Amino acid/polyamine transporter I"/>
    <property type="match status" value="1"/>
</dbReference>
<dbReference type="GO" id="GO:0016020">
    <property type="term" value="C:membrane"/>
    <property type="evidence" value="ECO:0007669"/>
    <property type="project" value="UniProtKB-SubCell"/>
</dbReference>
<feature type="transmembrane region" description="Helical" evidence="8">
    <location>
        <begin position="137"/>
        <end position="157"/>
    </location>
</feature>
<feature type="transmembrane region" description="Helical" evidence="8">
    <location>
        <begin position="32"/>
        <end position="54"/>
    </location>
</feature>
<feature type="transmembrane region" description="Helical" evidence="8">
    <location>
        <begin position="328"/>
        <end position="346"/>
    </location>
</feature>
<evidence type="ECO:0000313" key="9">
    <source>
        <dbReference type="EMBL" id="TVX84112.1"/>
    </source>
</evidence>
<gene>
    <name evidence="9" type="ORF">FQP34_02520</name>
</gene>
<comment type="similarity">
    <text evidence="2">Belongs to the amino acid-polyamine-organocation (APC) superfamily. Spore germination protein (SGP) (TC 2.A.3.9) family.</text>
</comment>
<dbReference type="EMBL" id="VNKI01000001">
    <property type="protein sequence ID" value="TVX84112.1"/>
    <property type="molecule type" value="Genomic_DNA"/>
</dbReference>
<dbReference type="PANTHER" id="PTHR34975">
    <property type="entry name" value="SPORE GERMINATION PROTEIN A2"/>
    <property type="match status" value="1"/>
</dbReference>
<feature type="transmembrane region" description="Helical" evidence="8">
    <location>
        <begin position="60"/>
        <end position="81"/>
    </location>
</feature>
<dbReference type="AlphaFoldDB" id="A0A8B5Y4N1"/>
<feature type="transmembrane region" description="Helical" evidence="8">
    <location>
        <begin position="203"/>
        <end position="226"/>
    </location>
</feature>
<name>A0A8B5Y4N1_9BACI</name>
<keyword evidence="5 8" id="KW-0812">Transmembrane</keyword>
<evidence type="ECO:0000256" key="1">
    <source>
        <dbReference type="ARBA" id="ARBA00004141"/>
    </source>
</evidence>
<evidence type="ECO:0000256" key="6">
    <source>
        <dbReference type="ARBA" id="ARBA00022989"/>
    </source>
</evidence>
<evidence type="ECO:0000256" key="2">
    <source>
        <dbReference type="ARBA" id="ARBA00007998"/>
    </source>
</evidence>
<dbReference type="NCBIfam" id="TIGR00912">
    <property type="entry name" value="2A0309"/>
    <property type="match status" value="1"/>
</dbReference>
<evidence type="ECO:0000256" key="7">
    <source>
        <dbReference type="ARBA" id="ARBA00023136"/>
    </source>
</evidence>
<evidence type="ECO:0000256" key="5">
    <source>
        <dbReference type="ARBA" id="ARBA00022692"/>
    </source>
</evidence>
<protein>
    <submittedName>
        <fullName evidence="9">GerAB/ArcD/ProY family transporter</fullName>
    </submittedName>
</protein>
<keyword evidence="6 8" id="KW-1133">Transmembrane helix</keyword>
<evidence type="ECO:0000256" key="4">
    <source>
        <dbReference type="ARBA" id="ARBA00022544"/>
    </source>
</evidence>
<sequence>MMEKKAKIVKMWWKSCPEVNELLKTKISVQQFMIIVILFTVGTSILIYPASVAAEAKQDAWITAILTTGIGLLFIWLFSALGSIVPHLTLIEMCMKLLGKWLGTIAAIIFISFFYYSTAALLFYIGNFLTTQMMPDTPMITPIILYLSILALGVYLGIETFARFAEVVFPIVILLLLILFLSSSPQFEFQNFLPVFEVGIKPIIRGGILIFINSFLMPITLLTIFPSHLNQTKQGRKAFIMGVFIGGIILDIIIVISILVLGDYITSIEMYPSYVLAQKINIGNFFQRIEAIMAIIWFITIYIKMFIYFYGTVVGLANMLKLRDYKPIVLPVGLTLVPFSLLMYPDVTYMQKWESTSWVPYALTIGIFLPLLLLGAAVFRKYILKENLQN</sequence>
<proteinExistence type="inferred from homology"/>
<dbReference type="InterPro" id="IPR004761">
    <property type="entry name" value="Spore_GerAB"/>
</dbReference>